<evidence type="ECO:0000256" key="1">
    <source>
        <dbReference type="ARBA" id="ARBA00008791"/>
    </source>
</evidence>
<comment type="similarity">
    <text evidence="1">Belongs to the universal stress protein A family.</text>
</comment>
<accession>A0A0E3QLD7</accession>
<evidence type="ECO:0000313" key="4">
    <source>
        <dbReference type="EMBL" id="AKB50423.1"/>
    </source>
</evidence>
<dbReference type="InterPro" id="IPR006015">
    <property type="entry name" value="Universal_stress_UspA"/>
</dbReference>
<dbReference type="Pfam" id="PF00582">
    <property type="entry name" value="Usp"/>
    <property type="match status" value="1"/>
</dbReference>
<dbReference type="HOGENOM" id="CLU_049301_11_1_2"/>
<dbReference type="PANTHER" id="PTHR46268">
    <property type="entry name" value="STRESS RESPONSE PROTEIN NHAX"/>
    <property type="match status" value="1"/>
</dbReference>
<dbReference type="KEGG" id="mbw:MSBRW_1170"/>
<reference evidence="4 5" key="1">
    <citation type="submission" date="2014-07" db="EMBL/GenBank/DDBJ databases">
        <title>Methanogenic archaea and the global carbon cycle.</title>
        <authorList>
            <person name="Henriksen J.R."/>
            <person name="Luke J."/>
            <person name="Reinhart S."/>
            <person name="Benedict M.N."/>
            <person name="Youngblut N.D."/>
            <person name="Metcalf M.E."/>
            <person name="Whitaker R.J."/>
            <person name="Metcalf W.W."/>
        </authorList>
    </citation>
    <scope>NUCLEOTIDE SEQUENCE [LARGE SCALE GENOMIC DNA]</scope>
    <source>
        <strain evidence="4 5">Wiesmoor</strain>
    </source>
</reference>
<dbReference type="PRINTS" id="PR01438">
    <property type="entry name" value="UNVRSLSTRESS"/>
</dbReference>
<evidence type="ECO:0000313" key="5">
    <source>
        <dbReference type="Proteomes" id="UP000033038"/>
    </source>
</evidence>
<dbReference type="PANTHER" id="PTHR46268:SF24">
    <property type="entry name" value="UNIVERSAL STRESS PROTEIN"/>
    <property type="match status" value="1"/>
</dbReference>
<feature type="region of interest" description="Disordered" evidence="2">
    <location>
        <begin position="1"/>
        <end position="37"/>
    </location>
</feature>
<feature type="domain" description="UspA" evidence="3">
    <location>
        <begin position="47"/>
        <end position="189"/>
    </location>
</feature>
<proteinExistence type="inferred from homology"/>
<protein>
    <submittedName>
        <fullName evidence="4">Universal stress protein</fullName>
    </submittedName>
</protein>
<evidence type="ECO:0000259" key="3">
    <source>
        <dbReference type="Pfam" id="PF00582"/>
    </source>
</evidence>
<evidence type="ECO:0000256" key="2">
    <source>
        <dbReference type="SAM" id="MobiDB-lite"/>
    </source>
</evidence>
<gene>
    <name evidence="4" type="ORF">MSBRW_1170</name>
</gene>
<dbReference type="EMBL" id="CP009526">
    <property type="protein sequence ID" value="AKB50423.1"/>
    <property type="molecule type" value="Genomic_DNA"/>
</dbReference>
<dbReference type="PATRIC" id="fig|1434109.4.peg.1457"/>
<dbReference type="Proteomes" id="UP000033038">
    <property type="component" value="Chromosome"/>
</dbReference>
<dbReference type="Gene3D" id="3.40.50.620">
    <property type="entry name" value="HUPs"/>
    <property type="match status" value="1"/>
</dbReference>
<dbReference type="AlphaFoldDB" id="A0A0E3QLD7"/>
<dbReference type="SUPFAM" id="SSF52402">
    <property type="entry name" value="Adenine nucleotide alpha hydrolases-like"/>
    <property type="match status" value="1"/>
</dbReference>
<organism evidence="4 5">
    <name type="scientific">Methanosarcina barkeri str. Wiesmoor</name>
    <dbReference type="NCBI Taxonomy" id="1434109"/>
    <lineage>
        <taxon>Archaea</taxon>
        <taxon>Methanobacteriati</taxon>
        <taxon>Methanobacteriota</taxon>
        <taxon>Stenosarchaea group</taxon>
        <taxon>Methanomicrobia</taxon>
        <taxon>Methanosarcinales</taxon>
        <taxon>Methanosarcinaceae</taxon>
        <taxon>Methanosarcina</taxon>
    </lineage>
</organism>
<sequence>MSYNLHKNEKERGKERGKEKRKERRKERGKERKGERKGEFDMKNTVFRNIMVATDGSERVRKAVFAAVEVAKLSEARLYAVHVIELGGYDSLIQSRNKEWNKAIKDQLIAEGKDATSYVENVGRAANVKVESIILEGNPAEEIVDFAEENNIDLIVIGTQGRTGVHRFLIGSVAENVIRQSNVKVLVVRGEAIEKEK</sequence>
<dbReference type="InterPro" id="IPR014729">
    <property type="entry name" value="Rossmann-like_a/b/a_fold"/>
</dbReference>
<name>A0A0E3QLD7_METBA</name>
<dbReference type="CDD" id="cd00293">
    <property type="entry name" value="USP-like"/>
    <property type="match status" value="1"/>
</dbReference>
<dbReference type="InterPro" id="IPR006016">
    <property type="entry name" value="UspA"/>
</dbReference>